<protein>
    <submittedName>
        <fullName evidence="1">Uncharacterized protein</fullName>
    </submittedName>
</protein>
<reference evidence="1 2" key="1">
    <citation type="submission" date="2014-12" db="EMBL/GenBank/DDBJ databases">
        <title>Complete genome sequence of Streptomyces vietnamensis strain GIMV4.0001, a genetic manipulable producer of the benzoisochromanequinone antibiotic granaticin.</title>
        <authorList>
            <person name="Deng M.R."/>
            <person name="Guo J."/>
            <person name="Ma L.Y."/>
            <person name="Feng G.D."/>
            <person name="Mo C.Y."/>
            <person name="Zhu H.H."/>
        </authorList>
    </citation>
    <scope>NUCLEOTIDE SEQUENCE [LARGE SCALE GENOMIC DNA]</scope>
    <source>
        <strain evidence="2">GIMV4.0001</strain>
    </source>
</reference>
<name>A0A0B5I3U8_9ACTN</name>
<evidence type="ECO:0000313" key="1">
    <source>
        <dbReference type="EMBL" id="AJF67236.1"/>
    </source>
</evidence>
<sequence length="268" mass="29431">MSMQATPEGLPDGVSGTDLREAWRTGRVFGPPIRRTFRDVIADRLSDPLPPQAAMLFEPLADPHWDSDGFFLGDFYNEILHQDTCHPYTAEGVALLAALSVDGRVPPQIRFQTVVLLFEIATAADRHLAQCWPDIPPHADPESEGRARDAVRFCIPDLLARWAIECPAVRLALAGIAVVFPTVRTLPALTSRLQGFAEQHPQGTDIGDYVRFVLILAAGDDQHTLTAVETLTDAYWTGTARRAPARARALHLLGQMLTAVGGNLRLQR</sequence>
<organism evidence="1 2">
    <name type="scientific">Streptomyces vietnamensis</name>
    <dbReference type="NCBI Taxonomy" id="362257"/>
    <lineage>
        <taxon>Bacteria</taxon>
        <taxon>Bacillati</taxon>
        <taxon>Actinomycetota</taxon>
        <taxon>Actinomycetes</taxon>
        <taxon>Kitasatosporales</taxon>
        <taxon>Streptomycetaceae</taxon>
        <taxon>Streptomyces</taxon>
    </lineage>
</organism>
<dbReference type="HOGENOM" id="CLU_1037974_0_0_11"/>
<evidence type="ECO:0000313" key="2">
    <source>
        <dbReference type="Proteomes" id="UP000031774"/>
    </source>
</evidence>
<dbReference type="EMBL" id="CP010407">
    <property type="protein sequence ID" value="AJF67236.1"/>
    <property type="molecule type" value="Genomic_DNA"/>
</dbReference>
<keyword evidence="2" id="KW-1185">Reference proteome</keyword>
<gene>
    <name evidence="1" type="ORF">SVTN_25515</name>
</gene>
<dbReference type="Proteomes" id="UP000031774">
    <property type="component" value="Chromosome"/>
</dbReference>
<proteinExistence type="predicted"/>
<accession>A0A0B5I3U8</accession>
<dbReference type="RefSeq" id="WP_041131198.1">
    <property type="nucleotide sequence ID" value="NZ_CP010407.1"/>
</dbReference>
<dbReference type="AlphaFoldDB" id="A0A0B5I3U8"/>
<dbReference type="STRING" id="362257.SVTN_25515"/>
<dbReference type="KEGG" id="svt:SVTN_25515"/>